<keyword evidence="4" id="KW-0687">Ribonucleoprotein</keyword>
<dbReference type="InterPro" id="IPR006464">
    <property type="entry name" value="AcTrfase_RimI/Ard1"/>
</dbReference>
<dbReference type="EC" id="2.3.1.266" evidence="4"/>
<evidence type="ECO:0000259" key="3">
    <source>
        <dbReference type="PROSITE" id="PS51186"/>
    </source>
</evidence>
<comment type="caution">
    <text evidence="4">The sequence shown here is derived from an EMBL/GenBank/DDBJ whole genome shotgun (WGS) entry which is preliminary data.</text>
</comment>
<dbReference type="InterPro" id="IPR016181">
    <property type="entry name" value="Acyl_CoA_acyltransferase"/>
</dbReference>
<keyword evidence="5" id="KW-1185">Reference proteome</keyword>
<evidence type="ECO:0000313" key="5">
    <source>
        <dbReference type="Proteomes" id="UP001230156"/>
    </source>
</evidence>
<evidence type="ECO:0000313" key="4">
    <source>
        <dbReference type="EMBL" id="MDQ7249346.1"/>
    </source>
</evidence>
<reference evidence="5" key="1">
    <citation type="submission" date="2023-08" db="EMBL/GenBank/DDBJ databases">
        <title>Rhodospirillaceae gen. nov., a novel taxon isolated from the Yangtze River Yuezi River estuary sludge.</title>
        <authorList>
            <person name="Ruan L."/>
        </authorList>
    </citation>
    <scope>NUCLEOTIDE SEQUENCE [LARGE SCALE GENOMIC DNA]</scope>
    <source>
        <strain evidence="5">R-7</strain>
    </source>
</reference>
<protein>
    <submittedName>
        <fullName evidence="4">Ribosomal protein S18-alanine N-acetyltransferase</fullName>
        <ecNumber evidence="4">2.3.1.266</ecNumber>
    </submittedName>
</protein>
<sequence length="160" mass="17262">MSDETLTIRPVDGFDIPVLTALHAACFTAPWDQPWTQRSFAEVLQMPGAGACIAALGPEPVGFALARVVADEAELLLIGIHPEHRRAGYGRMLLDHMFKALRVAGAARLFLEVAENNPAATAFYRAAGFEPVGRRAKYYQGEDALVLAKALRAGIAETSK</sequence>
<keyword evidence="1 4" id="KW-0808">Transferase</keyword>
<dbReference type="GO" id="GO:0005840">
    <property type="term" value="C:ribosome"/>
    <property type="evidence" value="ECO:0007669"/>
    <property type="project" value="UniProtKB-KW"/>
</dbReference>
<dbReference type="GO" id="GO:0008999">
    <property type="term" value="F:protein-N-terminal-alanine acetyltransferase activity"/>
    <property type="evidence" value="ECO:0007669"/>
    <property type="project" value="UniProtKB-EC"/>
</dbReference>
<gene>
    <name evidence="4" type="primary">rimI</name>
    <name evidence="4" type="ORF">Q8A70_16785</name>
</gene>
<keyword evidence="2 4" id="KW-0012">Acyltransferase</keyword>
<evidence type="ECO:0000256" key="1">
    <source>
        <dbReference type="ARBA" id="ARBA00022679"/>
    </source>
</evidence>
<proteinExistence type="predicted"/>
<dbReference type="InterPro" id="IPR050832">
    <property type="entry name" value="Bact_Acetyltransf"/>
</dbReference>
<dbReference type="RefSeq" id="WP_379957229.1">
    <property type="nucleotide sequence ID" value="NZ_JAUYVI010000005.1"/>
</dbReference>
<accession>A0ABU0YNP2</accession>
<dbReference type="Proteomes" id="UP001230156">
    <property type="component" value="Unassembled WGS sequence"/>
</dbReference>
<evidence type="ECO:0000256" key="2">
    <source>
        <dbReference type="ARBA" id="ARBA00023315"/>
    </source>
</evidence>
<dbReference type="Pfam" id="PF00583">
    <property type="entry name" value="Acetyltransf_1"/>
    <property type="match status" value="1"/>
</dbReference>
<dbReference type="PANTHER" id="PTHR43877">
    <property type="entry name" value="AMINOALKYLPHOSPHONATE N-ACETYLTRANSFERASE-RELATED-RELATED"/>
    <property type="match status" value="1"/>
</dbReference>
<name>A0ABU0YNP2_9PROT</name>
<dbReference type="Gene3D" id="3.40.630.30">
    <property type="match status" value="1"/>
</dbReference>
<dbReference type="SUPFAM" id="SSF55729">
    <property type="entry name" value="Acyl-CoA N-acyltransferases (Nat)"/>
    <property type="match status" value="1"/>
</dbReference>
<organism evidence="4 5">
    <name type="scientific">Dongia sedimenti</name>
    <dbReference type="NCBI Taxonomy" id="3064282"/>
    <lineage>
        <taxon>Bacteria</taxon>
        <taxon>Pseudomonadati</taxon>
        <taxon>Pseudomonadota</taxon>
        <taxon>Alphaproteobacteria</taxon>
        <taxon>Rhodospirillales</taxon>
        <taxon>Dongiaceae</taxon>
        <taxon>Dongia</taxon>
    </lineage>
</organism>
<dbReference type="InterPro" id="IPR000182">
    <property type="entry name" value="GNAT_dom"/>
</dbReference>
<dbReference type="PROSITE" id="PS51186">
    <property type="entry name" value="GNAT"/>
    <property type="match status" value="1"/>
</dbReference>
<dbReference type="CDD" id="cd04301">
    <property type="entry name" value="NAT_SF"/>
    <property type="match status" value="1"/>
</dbReference>
<dbReference type="EMBL" id="JAUYVI010000005">
    <property type="protein sequence ID" value="MDQ7249346.1"/>
    <property type="molecule type" value="Genomic_DNA"/>
</dbReference>
<keyword evidence="4" id="KW-0689">Ribosomal protein</keyword>
<feature type="domain" description="N-acetyltransferase" evidence="3">
    <location>
        <begin position="6"/>
        <end position="152"/>
    </location>
</feature>
<dbReference type="NCBIfam" id="TIGR01575">
    <property type="entry name" value="rimI"/>
    <property type="match status" value="1"/>
</dbReference>